<name>A0A0R2LL25_9LACO</name>
<keyword evidence="2" id="KW-0472">Membrane</keyword>
<accession>A0A0R2LL25</accession>
<evidence type="ECO:0000313" key="4">
    <source>
        <dbReference type="EMBL" id="KRN98868.1"/>
    </source>
</evidence>
<comment type="caution">
    <text evidence="4">The sequence shown here is derived from an EMBL/GenBank/DDBJ whole genome shotgun (WGS) entry which is preliminary data.</text>
</comment>
<keyword evidence="2" id="KW-1133">Transmembrane helix</keyword>
<dbReference type="InterPro" id="IPR029039">
    <property type="entry name" value="Flavoprotein-like_sf"/>
</dbReference>
<evidence type="ECO:0000259" key="3">
    <source>
        <dbReference type="Pfam" id="PF12682"/>
    </source>
</evidence>
<organism evidence="4 5">
    <name type="scientific">Companilactobacillus kimchiensis</name>
    <dbReference type="NCBI Taxonomy" id="993692"/>
    <lineage>
        <taxon>Bacteria</taxon>
        <taxon>Bacillati</taxon>
        <taxon>Bacillota</taxon>
        <taxon>Bacilli</taxon>
        <taxon>Lactobacillales</taxon>
        <taxon>Lactobacillaceae</taxon>
        <taxon>Companilactobacillus</taxon>
    </lineage>
</organism>
<dbReference type="STRING" id="993692.IV57_GL000781"/>
<dbReference type="EMBL" id="JQCF01000016">
    <property type="protein sequence ID" value="KRN98868.1"/>
    <property type="molecule type" value="Genomic_DNA"/>
</dbReference>
<dbReference type="Pfam" id="PF12682">
    <property type="entry name" value="Flavodoxin_4"/>
    <property type="match status" value="1"/>
</dbReference>
<protein>
    <submittedName>
        <fullName evidence="4">Flavodoxin</fullName>
    </submittedName>
</protein>
<dbReference type="Gene3D" id="3.40.50.360">
    <property type="match status" value="1"/>
</dbReference>
<dbReference type="AlphaFoldDB" id="A0A0R2LL25"/>
<dbReference type="PANTHER" id="PTHR39201:SF1">
    <property type="entry name" value="FLAVODOXIN-LIKE DOMAIN-CONTAINING PROTEIN"/>
    <property type="match status" value="1"/>
</dbReference>
<reference evidence="4 5" key="1">
    <citation type="journal article" date="2015" name="Genome Announc.">
        <title>Expanding the biotechnology potential of lactobacilli through comparative genomics of 213 strains and associated genera.</title>
        <authorList>
            <person name="Sun Z."/>
            <person name="Harris H.M."/>
            <person name="McCann A."/>
            <person name="Guo C."/>
            <person name="Argimon S."/>
            <person name="Zhang W."/>
            <person name="Yang X."/>
            <person name="Jeffery I.B."/>
            <person name="Cooney J.C."/>
            <person name="Kagawa T.F."/>
            <person name="Liu W."/>
            <person name="Song Y."/>
            <person name="Salvetti E."/>
            <person name="Wrobel A."/>
            <person name="Rasinkangas P."/>
            <person name="Parkhill J."/>
            <person name="Rea M.C."/>
            <person name="O'Sullivan O."/>
            <person name="Ritari J."/>
            <person name="Douillard F.P."/>
            <person name="Paul Ross R."/>
            <person name="Yang R."/>
            <person name="Briner A.E."/>
            <person name="Felis G.E."/>
            <person name="de Vos W.M."/>
            <person name="Barrangou R."/>
            <person name="Klaenhammer T.R."/>
            <person name="Caufield P.W."/>
            <person name="Cui Y."/>
            <person name="Zhang H."/>
            <person name="O'Toole P.W."/>
        </authorList>
    </citation>
    <scope>NUCLEOTIDE SEQUENCE [LARGE SCALE GENOMIC DNA]</scope>
    <source>
        <strain evidence="4 5">DSM 24716</strain>
    </source>
</reference>
<dbReference type="RefSeq" id="WP_057881119.1">
    <property type="nucleotide sequence ID" value="NZ_JQCF01000016.1"/>
</dbReference>
<sequence length="222" mass="24579">MRKRIIAFISAIVVILVAIVGYNVYNRQASSESTTANKQVTKQVTKKSTTTNKKNGKTLIVYFSRTDGVSGGHLKVGHTKVVADFIQKHTGADEYEIQAAKPYPKSYQATADQAQKEQQDNARPKIKGTLPDVSKYDTVFIGAPVWWGEYPMIVRTFMDATNLDGKTVIPFTTHMGSGLGNTQEQLKEQYPKSKVRDGLGVEGTDANNSQKTVDNWLNKLGY</sequence>
<feature type="region of interest" description="Disordered" evidence="1">
    <location>
        <begin position="107"/>
        <end position="126"/>
    </location>
</feature>
<dbReference type="GO" id="GO:0016651">
    <property type="term" value="F:oxidoreductase activity, acting on NAD(P)H"/>
    <property type="evidence" value="ECO:0007669"/>
    <property type="project" value="UniProtKB-ARBA"/>
</dbReference>
<keyword evidence="2" id="KW-0812">Transmembrane</keyword>
<evidence type="ECO:0000256" key="2">
    <source>
        <dbReference type="SAM" id="Phobius"/>
    </source>
</evidence>
<dbReference type="OrthoDB" id="9806505at2"/>
<evidence type="ECO:0000256" key="1">
    <source>
        <dbReference type="SAM" id="MobiDB-lite"/>
    </source>
</evidence>
<keyword evidence="5" id="KW-1185">Reference proteome</keyword>
<feature type="transmembrane region" description="Helical" evidence="2">
    <location>
        <begin position="5"/>
        <end position="25"/>
    </location>
</feature>
<dbReference type="PANTHER" id="PTHR39201">
    <property type="entry name" value="EXPORTED PROTEIN-RELATED"/>
    <property type="match status" value="1"/>
</dbReference>
<dbReference type="GO" id="GO:0010181">
    <property type="term" value="F:FMN binding"/>
    <property type="evidence" value="ECO:0007669"/>
    <property type="project" value="InterPro"/>
</dbReference>
<feature type="compositionally biased region" description="Basic and acidic residues" evidence="1">
    <location>
        <begin position="114"/>
        <end position="123"/>
    </location>
</feature>
<dbReference type="Proteomes" id="UP000051006">
    <property type="component" value="Unassembled WGS sequence"/>
</dbReference>
<dbReference type="InterPro" id="IPR008254">
    <property type="entry name" value="Flavodoxin/NO_synth"/>
</dbReference>
<gene>
    <name evidence="4" type="ORF">IV57_GL000781</name>
</gene>
<proteinExistence type="predicted"/>
<feature type="domain" description="Flavodoxin-like" evidence="3">
    <location>
        <begin position="76"/>
        <end position="219"/>
    </location>
</feature>
<dbReference type="PATRIC" id="fig|993692.3.peg.789"/>
<evidence type="ECO:0000313" key="5">
    <source>
        <dbReference type="Proteomes" id="UP000051006"/>
    </source>
</evidence>
<dbReference type="SUPFAM" id="SSF52218">
    <property type="entry name" value="Flavoproteins"/>
    <property type="match status" value="1"/>
</dbReference>